<gene>
    <name evidence="2" type="ORF">GV832_18950</name>
</gene>
<dbReference type="EMBL" id="JAABNR010000029">
    <property type="protein sequence ID" value="NBZ89671.1"/>
    <property type="molecule type" value="Genomic_DNA"/>
</dbReference>
<protein>
    <submittedName>
        <fullName evidence="2">Uncharacterized protein</fullName>
    </submittedName>
</protein>
<dbReference type="AlphaFoldDB" id="A0AAE4YBL8"/>
<keyword evidence="3" id="KW-1185">Reference proteome</keyword>
<feature type="region of interest" description="Disordered" evidence="1">
    <location>
        <begin position="36"/>
        <end position="59"/>
    </location>
</feature>
<reference evidence="2" key="1">
    <citation type="submission" date="2020-01" db="EMBL/GenBank/DDBJ databases">
        <authorList>
            <person name="Chen W.-M."/>
        </authorList>
    </citation>
    <scope>NUCLEOTIDE SEQUENCE</scope>
    <source>
        <strain evidence="2">CYK-10</strain>
    </source>
</reference>
<name>A0AAE4YBL8_9RHOB</name>
<evidence type="ECO:0000313" key="3">
    <source>
        <dbReference type="Proteomes" id="UP001193501"/>
    </source>
</evidence>
<dbReference type="RefSeq" id="WP_168776470.1">
    <property type="nucleotide sequence ID" value="NZ_JAABNR010000029.1"/>
</dbReference>
<sequence>MKLKEAAETTEVVASNAAAVRARIFFITRTIPIGPKAEPFTHRHGPPQGESRADLFILH</sequence>
<evidence type="ECO:0000256" key="1">
    <source>
        <dbReference type="SAM" id="MobiDB-lite"/>
    </source>
</evidence>
<comment type="caution">
    <text evidence="2">The sequence shown here is derived from an EMBL/GenBank/DDBJ whole genome shotgun (WGS) entry which is preliminary data.</text>
</comment>
<accession>A0AAE4YBL8</accession>
<evidence type="ECO:0000313" key="2">
    <source>
        <dbReference type="EMBL" id="NBZ89671.1"/>
    </source>
</evidence>
<dbReference type="Proteomes" id="UP001193501">
    <property type="component" value="Unassembled WGS sequence"/>
</dbReference>
<proteinExistence type="predicted"/>
<organism evidence="2 3">
    <name type="scientific">Stagnihabitans tardus</name>
    <dbReference type="NCBI Taxonomy" id="2699202"/>
    <lineage>
        <taxon>Bacteria</taxon>
        <taxon>Pseudomonadati</taxon>
        <taxon>Pseudomonadota</taxon>
        <taxon>Alphaproteobacteria</taxon>
        <taxon>Rhodobacterales</taxon>
        <taxon>Paracoccaceae</taxon>
        <taxon>Stagnihabitans</taxon>
    </lineage>
</organism>